<dbReference type="AlphaFoldDB" id="A0A0A0DF41"/>
<accession>A0A0A0DF41</accession>
<dbReference type="PANTHER" id="PTHR36173">
    <property type="entry name" value="RIBONUCLEASE VAPC16-RELATED"/>
    <property type="match status" value="1"/>
</dbReference>
<sequence length="128" mass="14232">MRSVLLDTHAFLWWLTDDSALGPAAREVIGEPRNQIFVSAATTWEIAIKRQLGKLTAPADIEAAVEEKGFAKLPISLFHGQQAGSLPLHHRDPFDRMLIAQSQAEGLELMTIDPVFRQYGVRLIEAGR</sequence>
<reference evidence="2 3" key="1">
    <citation type="submission" date="2014-01" db="EMBL/GenBank/DDBJ databases">
        <title>Genome sequence determination for a cystic fibrosis isolate, Inquilinus limosus.</title>
        <authorList>
            <person name="Pino M."/>
            <person name="Di Conza J."/>
            <person name="Gutkind G."/>
        </authorList>
    </citation>
    <scope>NUCLEOTIDE SEQUENCE [LARGE SCALE GENOMIC DNA]</scope>
    <source>
        <strain evidence="2 3">MP06</strain>
    </source>
</reference>
<organism evidence="2 3">
    <name type="scientific">Inquilinus limosus MP06</name>
    <dbReference type="NCBI Taxonomy" id="1398085"/>
    <lineage>
        <taxon>Bacteria</taxon>
        <taxon>Pseudomonadati</taxon>
        <taxon>Pseudomonadota</taxon>
        <taxon>Alphaproteobacteria</taxon>
        <taxon>Rhodospirillales</taxon>
        <taxon>Rhodospirillaceae</taxon>
        <taxon>Inquilinus</taxon>
    </lineage>
</organism>
<dbReference type="Proteomes" id="UP000029995">
    <property type="component" value="Unassembled WGS sequence"/>
</dbReference>
<gene>
    <name evidence="2" type="ORF">P409_03415</name>
</gene>
<dbReference type="CDD" id="cd09872">
    <property type="entry name" value="PIN_Sll0205-like"/>
    <property type="match status" value="1"/>
</dbReference>
<name>A0A0A0DF41_9PROT</name>
<comment type="caution">
    <text evidence="2">The sequence shown here is derived from an EMBL/GenBank/DDBJ whole genome shotgun (WGS) entry which is preliminary data.</text>
</comment>
<proteinExistence type="predicted"/>
<dbReference type="EMBL" id="JANX01000019">
    <property type="protein sequence ID" value="KGM35612.1"/>
    <property type="molecule type" value="Genomic_DNA"/>
</dbReference>
<dbReference type="InterPro" id="IPR041705">
    <property type="entry name" value="PIN_Sll0205"/>
</dbReference>
<dbReference type="RefSeq" id="WP_034831723.1">
    <property type="nucleotide sequence ID" value="NZ_JANX01000019.1"/>
</dbReference>
<dbReference type="Gene3D" id="3.40.50.1010">
    <property type="entry name" value="5'-nuclease"/>
    <property type="match status" value="1"/>
</dbReference>
<evidence type="ECO:0000313" key="2">
    <source>
        <dbReference type="EMBL" id="KGM35612.1"/>
    </source>
</evidence>
<feature type="domain" description="PIN" evidence="1">
    <location>
        <begin position="4"/>
        <end position="119"/>
    </location>
</feature>
<protein>
    <recommendedName>
        <fullName evidence="1">PIN domain-containing protein</fullName>
    </recommendedName>
</protein>
<evidence type="ECO:0000259" key="1">
    <source>
        <dbReference type="Pfam" id="PF01850"/>
    </source>
</evidence>
<dbReference type="OrthoDB" id="9798990at2"/>
<dbReference type="Pfam" id="PF01850">
    <property type="entry name" value="PIN"/>
    <property type="match status" value="1"/>
</dbReference>
<dbReference type="InterPro" id="IPR052919">
    <property type="entry name" value="TA_system_RNase"/>
</dbReference>
<dbReference type="InterPro" id="IPR002716">
    <property type="entry name" value="PIN_dom"/>
</dbReference>
<dbReference type="PANTHER" id="PTHR36173:SF2">
    <property type="entry name" value="RIBONUCLEASE VAPC16"/>
    <property type="match status" value="1"/>
</dbReference>
<dbReference type="SUPFAM" id="SSF88723">
    <property type="entry name" value="PIN domain-like"/>
    <property type="match status" value="1"/>
</dbReference>
<dbReference type="InterPro" id="IPR029060">
    <property type="entry name" value="PIN-like_dom_sf"/>
</dbReference>
<evidence type="ECO:0000313" key="3">
    <source>
        <dbReference type="Proteomes" id="UP000029995"/>
    </source>
</evidence>